<evidence type="ECO:0000256" key="1">
    <source>
        <dbReference type="SAM" id="MobiDB-lite"/>
    </source>
</evidence>
<dbReference type="EMBL" id="BGPR01000016">
    <property type="protein sequence ID" value="GBL78555.1"/>
    <property type="molecule type" value="Genomic_DNA"/>
</dbReference>
<sequence length="94" mass="10299">MSGLNASEKGGTPFKMPPPRTGWPTTACTPDNIQKVKECLAKDHRATVRMIAEEVGIGCEMAHLIVTQDLGKCKLCYRLVPSDVGWVNTQWVGK</sequence>
<dbReference type="Proteomes" id="UP000499080">
    <property type="component" value="Unassembled WGS sequence"/>
</dbReference>
<gene>
    <name evidence="2" type="ORF">AVEN_65157_1</name>
</gene>
<evidence type="ECO:0000313" key="3">
    <source>
        <dbReference type="Proteomes" id="UP000499080"/>
    </source>
</evidence>
<evidence type="ECO:0000313" key="2">
    <source>
        <dbReference type="EMBL" id="GBL78555.1"/>
    </source>
</evidence>
<protein>
    <submittedName>
        <fullName evidence="2">Uncharacterized protein</fullName>
    </submittedName>
</protein>
<proteinExistence type="predicted"/>
<accession>A0A4Y2AH65</accession>
<comment type="caution">
    <text evidence="2">The sequence shown here is derived from an EMBL/GenBank/DDBJ whole genome shotgun (WGS) entry which is preliminary data.</text>
</comment>
<dbReference type="AlphaFoldDB" id="A0A4Y2AH65"/>
<feature type="region of interest" description="Disordered" evidence="1">
    <location>
        <begin position="1"/>
        <end position="26"/>
    </location>
</feature>
<organism evidence="2 3">
    <name type="scientific">Araneus ventricosus</name>
    <name type="common">Orbweaver spider</name>
    <name type="synonym">Epeira ventricosa</name>
    <dbReference type="NCBI Taxonomy" id="182803"/>
    <lineage>
        <taxon>Eukaryota</taxon>
        <taxon>Metazoa</taxon>
        <taxon>Ecdysozoa</taxon>
        <taxon>Arthropoda</taxon>
        <taxon>Chelicerata</taxon>
        <taxon>Arachnida</taxon>
        <taxon>Araneae</taxon>
        <taxon>Araneomorphae</taxon>
        <taxon>Entelegynae</taxon>
        <taxon>Araneoidea</taxon>
        <taxon>Araneidae</taxon>
        <taxon>Araneus</taxon>
    </lineage>
</organism>
<dbReference type="OrthoDB" id="6428446at2759"/>
<keyword evidence="3" id="KW-1185">Reference proteome</keyword>
<name>A0A4Y2AH65_ARAVE</name>
<reference evidence="2 3" key="1">
    <citation type="journal article" date="2019" name="Sci. Rep.">
        <title>Orb-weaving spider Araneus ventricosus genome elucidates the spidroin gene catalogue.</title>
        <authorList>
            <person name="Kono N."/>
            <person name="Nakamura H."/>
            <person name="Ohtoshi R."/>
            <person name="Moran D.A.P."/>
            <person name="Shinohara A."/>
            <person name="Yoshida Y."/>
            <person name="Fujiwara M."/>
            <person name="Mori M."/>
            <person name="Tomita M."/>
            <person name="Arakawa K."/>
        </authorList>
    </citation>
    <scope>NUCLEOTIDE SEQUENCE [LARGE SCALE GENOMIC DNA]</scope>
</reference>